<proteinExistence type="predicted"/>
<reference evidence="2" key="1">
    <citation type="submission" date="2022-11" db="UniProtKB">
        <authorList>
            <consortium name="WormBaseParasite"/>
        </authorList>
    </citation>
    <scope>IDENTIFICATION</scope>
</reference>
<dbReference type="Proteomes" id="UP000887565">
    <property type="component" value="Unplaced"/>
</dbReference>
<evidence type="ECO:0000313" key="1">
    <source>
        <dbReference type="Proteomes" id="UP000887565"/>
    </source>
</evidence>
<accession>A0A915K726</accession>
<evidence type="ECO:0000313" key="2">
    <source>
        <dbReference type="WBParaSite" id="nRc.2.0.1.t34138-RA"/>
    </source>
</evidence>
<organism evidence="1 2">
    <name type="scientific">Romanomermis culicivorax</name>
    <name type="common">Nematode worm</name>
    <dbReference type="NCBI Taxonomy" id="13658"/>
    <lineage>
        <taxon>Eukaryota</taxon>
        <taxon>Metazoa</taxon>
        <taxon>Ecdysozoa</taxon>
        <taxon>Nematoda</taxon>
        <taxon>Enoplea</taxon>
        <taxon>Dorylaimia</taxon>
        <taxon>Mermithida</taxon>
        <taxon>Mermithoidea</taxon>
        <taxon>Mermithidae</taxon>
        <taxon>Romanomermis</taxon>
    </lineage>
</organism>
<dbReference type="AlphaFoldDB" id="A0A915K726"/>
<name>A0A915K726_ROMCU</name>
<protein>
    <submittedName>
        <fullName evidence="2">Uncharacterized protein</fullName>
    </submittedName>
</protein>
<sequence>MHPCGNFLLMQHRRKYGVINVLLRVSNAGVVVLTLVDDCVDVVVCSS</sequence>
<keyword evidence="1" id="KW-1185">Reference proteome</keyword>
<dbReference type="WBParaSite" id="nRc.2.0.1.t34138-RA">
    <property type="protein sequence ID" value="nRc.2.0.1.t34138-RA"/>
    <property type="gene ID" value="nRc.2.0.1.g34138"/>
</dbReference>